<evidence type="ECO:0000313" key="2">
    <source>
        <dbReference type="Proteomes" id="UP000002089"/>
    </source>
</evidence>
<dbReference type="GeneID" id="5687492"/>
<evidence type="ECO:0000313" key="1">
    <source>
        <dbReference type="EMBL" id="CAK24979.1"/>
    </source>
</evidence>
<sequence>MYLPPKTVTRLEREAPAYVSLLLSVTQAYHLCKLMHDAVSGRALDETGLRAVYEALLSDLGQADICVGYHRIFDHRGQAVRYIGAPDLSTIKRLEELDAQA</sequence>
<keyword evidence="2" id="KW-1185">Reference proteome</keyword>
<reference evidence="1 2" key="1">
    <citation type="journal article" date="2006" name="J. Bacteriol.">
        <title>Genomic analysis of Pseudomonas aeruginosa phages LKD16 and LKA1: establishment of the phiKMV subgroup within the T7 supergroup.</title>
        <authorList>
            <person name="Ceyssens P.J."/>
            <person name="Lavigne R."/>
            <person name="Mattheus W."/>
            <person name="Chibeu A."/>
            <person name="Hertveldt K."/>
            <person name="Mast J."/>
            <person name="Robben J."/>
            <person name="Volckaert G."/>
        </authorList>
    </citation>
    <scope>NUCLEOTIDE SEQUENCE</scope>
</reference>
<protein>
    <submittedName>
        <fullName evidence="1">Uncharacterized protein</fullName>
    </submittedName>
</protein>
<accession>Q0E603</accession>
<name>Q0E603_9CAUD</name>
<dbReference type="RefSeq" id="YP_001522852.1">
    <property type="nucleotide sequence ID" value="NC_009936.1"/>
</dbReference>
<proteinExistence type="predicted"/>
<organism evidence="1 2">
    <name type="scientific">Pseudomonas phage LKA1</name>
    <dbReference type="NCBI Taxonomy" id="386793"/>
    <lineage>
        <taxon>Viruses</taxon>
        <taxon>Duplodnaviria</taxon>
        <taxon>Heunggongvirae</taxon>
        <taxon>Uroviricota</taxon>
        <taxon>Caudoviricetes</taxon>
        <taxon>Autographivirales</taxon>
        <taxon>Autoscriptoviridae</taxon>
        <taxon>Stubburvirus</taxon>
        <taxon>Stubburvirus LKA1</taxon>
    </lineage>
</organism>
<dbReference type="KEGG" id="vg:5687492"/>
<dbReference type="EMBL" id="AM265639">
    <property type="protein sequence ID" value="CAK24979.1"/>
    <property type="molecule type" value="Genomic_DNA"/>
</dbReference>
<dbReference type="Proteomes" id="UP000002089">
    <property type="component" value="Segment"/>
</dbReference>